<accession>L1NHQ7</accession>
<dbReference type="STRING" id="1127699.HMPREF9151_00652"/>
<gene>
    <name evidence="1" type="ORF">HMPREF9151_00652</name>
</gene>
<organism evidence="1 2">
    <name type="scientific">Hoylesella saccharolytica F0055</name>
    <dbReference type="NCBI Taxonomy" id="1127699"/>
    <lineage>
        <taxon>Bacteria</taxon>
        <taxon>Pseudomonadati</taxon>
        <taxon>Bacteroidota</taxon>
        <taxon>Bacteroidia</taxon>
        <taxon>Bacteroidales</taxon>
        <taxon>Prevotellaceae</taxon>
        <taxon>Hoylesella</taxon>
    </lineage>
</organism>
<dbReference type="HOGENOM" id="CLU_2956847_0_0_10"/>
<sequence length="59" mass="6835">MFEFFTKLYKTDDIAKGFLYLSLVRILSKLSGKKIILCLSASYGSFCKSYAFTIQKLFF</sequence>
<dbReference type="EMBL" id="AMEP01000045">
    <property type="protein sequence ID" value="EKY02846.1"/>
    <property type="molecule type" value="Genomic_DNA"/>
</dbReference>
<evidence type="ECO:0000313" key="2">
    <source>
        <dbReference type="Proteomes" id="UP000010433"/>
    </source>
</evidence>
<dbReference type="Proteomes" id="UP000010433">
    <property type="component" value="Unassembled WGS sequence"/>
</dbReference>
<proteinExistence type="predicted"/>
<dbReference type="AlphaFoldDB" id="L1NHQ7"/>
<evidence type="ECO:0000313" key="1">
    <source>
        <dbReference type="EMBL" id="EKY02846.1"/>
    </source>
</evidence>
<reference evidence="1 2" key="1">
    <citation type="submission" date="2012-05" db="EMBL/GenBank/DDBJ databases">
        <authorList>
            <person name="Weinstock G."/>
            <person name="Sodergren E."/>
            <person name="Lobos E.A."/>
            <person name="Fulton L."/>
            <person name="Fulton R."/>
            <person name="Courtney L."/>
            <person name="Fronick C."/>
            <person name="O'Laughlin M."/>
            <person name="Godfrey J."/>
            <person name="Wilson R.M."/>
            <person name="Miner T."/>
            <person name="Farmer C."/>
            <person name="Delehaunty K."/>
            <person name="Cordes M."/>
            <person name="Minx P."/>
            <person name="Tomlinson C."/>
            <person name="Chen J."/>
            <person name="Wollam A."/>
            <person name="Pepin K.H."/>
            <person name="Bhonagiri V."/>
            <person name="Zhang X."/>
            <person name="Suruliraj S."/>
            <person name="Warren W."/>
            <person name="Mitreva M."/>
            <person name="Mardis E.R."/>
            <person name="Wilson R.K."/>
        </authorList>
    </citation>
    <scope>NUCLEOTIDE SEQUENCE [LARGE SCALE GENOMIC DNA]</scope>
    <source>
        <strain evidence="1 2">F0055</strain>
    </source>
</reference>
<protein>
    <submittedName>
        <fullName evidence="1">Uncharacterized protein</fullName>
    </submittedName>
</protein>
<dbReference type="PATRIC" id="fig|1127699.3.peg.602"/>
<comment type="caution">
    <text evidence="1">The sequence shown here is derived from an EMBL/GenBank/DDBJ whole genome shotgun (WGS) entry which is preliminary data.</text>
</comment>
<keyword evidence="2" id="KW-1185">Reference proteome</keyword>
<name>L1NHQ7_9BACT</name>